<keyword evidence="3" id="KW-1185">Reference proteome</keyword>
<proteinExistence type="predicted"/>
<reference evidence="2" key="1">
    <citation type="submission" date="2015-04" db="UniProtKB">
        <authorList>
            <consortium name="EnsemblPlants"/>
        </authorList>
    </citation>
    <scope>IDENTIFICATION</scope>
</reference>
<dbReference type="HOGENOM" id="CLU_124797_1_0_1"/>
<dbReference type="Proteomes" id="UP000008021">
    <property type="component" value="Chromosome 1"/>
</dbReference>
<name>A0A0E0C9L8_9ORYZ</name>
<dbReference type="Gramene" id="OMERI01G32700.1">
    <property type="protein sequence ID" value="OMERI01G32700.1"/>
    <property type="gene ID" value="OMERI01G32700"/>
</dbReference>
<evidence type="ECO:0000256" key="1">
    <source>
        <dbReference type="SAM" id="MobiDB-lite"/>
    </source>
</evidence>
<evidence type="ECO:0000313" key="2">
    <source>
        <dbReference type="EnsemblPlants" id="OMERI01G32700.1"/>
    </source>
</evidence>
<sequence>MVCSDCPTVAPPPTSSAVELGHRGAADGYRIQQHSGRRRIEVASNGGDNAHKGSGGSGRGDGDEDPLDFITDADLIN</sequence>
<accession>A0A0E0C9L8</accession>
<evidence type="ECO:0000313" key="3">
    <source>
        <dbReference type="Proteomes" id="UP000008021"/>
    </source>
</evidence>
<organism evidence="2">
    <name type="scientific">Oryza meridionalis</name>
    <dbReference type="NCBI Taxonomy" id="40149"/>
    <lineage>
        <taxon>Eukaryota</taxon>
        <taxon>Viridiplantae</taxon>
        <taxon>Streptophyta</taxon>
        <taxon>Embryophyta</taxon>
        <taxon>Tracheophyta</taxon>
        <taxon>Spermatophyta</taxon>
        <taxon>Magnoliopsida</taxon>
        <taxon>Liliopsida</taxon>
        <taxon>Poales</taxon>
        <taxon>Poaceae</taxon>
        <taxon>BOP clade</taxon>
        <taxon>Oryzoideae</taxon>
        <taxon>Oryzeae</taxon>
        <taxon>Oryzinae</taxon>
        <taxon>Oryza</taxon>
    </lineage>
</organism>
<reference evidence="2" key="2">
    <citation type="submission" date="2018-05" db="EMBL/GenBank/DDBJ databases">
        <title>OmerRS3 (Oryza meridionalis Reference Sequence Version 3).</title>
        <authorList>
            <person name="Zhang J."/>
            <person name="Kudrna D."/>
            <person name="Lee S."/>
            <person name="Talag J."/>
            <person name="Welchert J."/>
            <person name="Wing R.A."/>
        </authorList>
    </citation>
    <scope>NUCLEOTIDE SEQUENCE [LARGE SCALE GENOMIC DNA]</scope>
    <source>
        <strain evidence="2">cv. OR44</strain>
    </source>
</reference>
<feature type="region of interest" description="Disordered" evidence="1">
    <location>
        <begin position="1"/>
        <end position="77"/>
    </location>
</feature>
<protein>
    <submittedName>
        <fullName evidence="2">Uncharacterized protein</fullName>
    </submittedName>
</protein>
<dbReference type="AlphaFoldDB" id="A0A0E0C9L8"/>
<dbReference type="EnsemblPlants" id="OMERI01G32700.1">
    <property type="protein sequence ID" value="OMERI01G32700.1"/>
    <property type="gene ID" value="OMERI01G32700"/>
</dbReference>